<dbReference type="PANTHER" id="PTHR23506:SF4">
    <property type="entry name" value="PORTABELLA"/>
    <property type="match status" value="1"/>
</dbReference>
<dbReference type="Gene3D" id="1.20.1250.20">
    <property type="entry name" value="MFS general substrate transporter like domains"/>
    <property type="match status" value="2"/>
</dbReference>
<keyword evidence="3 7" id="KW-0812">Transmembrane</keyword>
<protein>
    <submittedName>
        <fullName evidence="8">Uncharacterized protein</fullName>
    </submittedName>
</protein>
<evidence type="ECO:0000256" key="5">
    <source>
        <dbReference type="ARBA" id="ARBA00023136"/>
    </source>
</evidence>
<name>A0AAV1JF31_9NEOP</name>
<reference evidence="8 9" key="1">
    <citation type="submission" date="2023-11" db="EMBL/GenBank/DDBJ databases">
        <authorList>
            <person name="Okamura Y."/>
        </authorList>
    </citation>
    <scope>NUCLEOTIDE SEQUENCE [LARGE SCALE GENOMIC DNA]</scope>
</reference>
<evidence type="ECO:0000313" key="8">
    <source>
        <dbReference type="EMBL" id="CAK1547549.1"/>
    </source>
</evidence>
<evidence type="ECO:0000256" key="6">
    <source>
        <dbReference type="SAM" id="MobiDB-lite"/>
    </source>
</evidence>
<feature type="transmembrane region" description="Helical" evidence="7">
    <location>
        <begin position="323"/>
        <end position="346"/>
    </location>
</feature>
<dbReference type="InterPro" id="IPR011701">
    <property type="entry name" value="MFS"/>
</dbReference>
<proteinExistence type="predicted"/>
<organism evidence="8 9">
    <name type="scientific">Leptosia nina</name>
    <dbReference type="NCBI Taxonomy" id="320188"/>
    <lineage>
        <taxon>Eukaryota</taxon>
        <taxon>Metazoa</taxon>
        <taxon>Ecdysozoa</taxon>
        <taxon>Arthropoda</taxon>
        <taxon>Hexapoda</taxon>
        <taxon>Insecta</taxon>
        <taxon>Pterygota</taxon>
        <taxon>Neoptera</taxon>
        <taxon>Endopterygota</taxon>
        <taxon>Lepidoptera</taxon>
        <taxon>Glossata</taxon>
        <taxon>Ditrysia</taxon>
        <taxon>Papilionoidea</taxon>
        <taxon>Pieridae</taxon>
        <taxon>Pierinae</taxon>
        <taxon>Leptosia</taxon>
    </lineage>
</organism>
<dbReference type="Pfam" id="PF07690">
    <property type="entry name" value="MFS_1"/>
    <property type="match status" value="2"/>
</dbReference>
<dbReference type="InterPro" id="IPR050930">
    <property type="entry name" value="MFS_Vesicular_Transporter"/>
</dbReference>
<sequence length="471" mass="48090">MTYLELDSGSGLSAFLLVYFTLFLDNVLLTVLVPIIPDWVRGEALALWRQQGAPLASLLNRTVAASEAGSGGAQAAVGIVLGARSAAQLAAAPAAAVLTLRLGPARSLRLATLSLAVAALVFAWCGKLSDSGGVGCAVCAGVGRGIQGCGGALGGVAGMALVSRALRPARRHSALSALLGAVALGVLVGYPFGGAAYKLWSPAAPFQLIALTLFTNLGLQYMFLNKTEYNERPDDEEERSMAWSSSLREMWCECRGVGGAGAGAGAVFVSTGVMAALEPCLPLWIEHKFHPQRWALGAVFVPDSIGYLVSTSVVPACGSGTSVAVWGLASVGFGAISAAIAQSLVAVAGCEAVAGAGVGAVDAALVPALLAHSTPARLPHRAALLQSAASAAFAIGPVLGGLASWCVGFETCLRALGVINLLYAAALYRHLRKYPLSEQWAHSGDDEDSMGSELTPLGPIIKGTSKSSTLH</sequence>
<evidence type="ECO:0000256" key="7">
    <source>
        <dbReference type="SAM" id="Phobius"/>
    </source>
</evidence>
<keyword evidence="2" id="KW-0813">Transport</keyword>
<feature type="transmembrane region" description="Helical" evidence="7">
    <location>
        <begin position="110"/>
        <end position="129"/>
    </location>
</feature>
<feature type="transmembrane region" description="Helical" evidence="7">
    <location>
        <begin position="204"/>
        <end position="224"/>
    </location>
</feature>
<dbReference type="GO" id="GO:0015842">
    <property type="term" value="P:aminergic neurotransmitter loading into synaptic vesicle"/>
    <property type="evidence" value="ECO:0007669"/>
    <property type="project" value="TreeGrafter"/>
</dbReference>
<dbReference type="GO" id="GO:0005335">
    <property type="term" value="F:serotonin:sodium:chloride symporter activity"/>
    <property type="evidence" value="ECO:0007669"/>
    <property type="project" value="TreeGrafter"/>
</dbReference>
<dbReference type="EMBL" id="CAVLEF010000009">
    <property type="protein sequence ID" value="CAK1547549.1"/>
    <property type="molecule type" value="Genomic_DNA"/>
</dbReference>
<comment type="caution">
    <text evidence="8">The sequence shown here is derived from an EMBL/GenBank/DDBJ whole genome shotgun (WGS) entry which is preliminary data.</text>
</comment>
<dbReference type="GO" id="GO:0043195">
    <property type="term" value="C:terminal bouton"/>
    <property type="evidence" value="ECO:0007669"/>
    <property type="project" value="TreeGrafter"/>
</dbReference>
<evidence type="ECO:0000256" key="1">
    <source>
        <dbReference type="ARBA" id="ARBA00004141"/>
    </source>
</evidence>
<dbReference type="SUPFAM" id="SSF103473">
    <property type="entry name" value="MFS general substrate transporter"/>
    <property type="match status" value="1"/>
</dbReference>
<accession>A0AAV1JF31</accession>
<dbReference type="AlphaFoldDB" id="A0AAV1JF31"/>
<feature type="region of interest" description="Disordered" evidence="6">
    <location>
        <begin position="445"/>
        <end position="471"/>
    </location>
</feature>
<feature type="transmembrane region" description="Helical" evidence="7">
    <location>
        <begin position="12"/>
        <end position="36"/>
    </location>
</feature>
<evidence type="ECO:0000256" key="2">
    <source>
        <dbReference type="ARBA" id="ARBA00022448"/>
    </source>
</evidence>
<evidence type="ECO:0000256" key="4">
    <source>
        <dbReference type="ARBA" id="ARBA00022989"/>
    </source>
</evidence>
<dbReference type="InterPro" id="IPR036259">
    <property type="entry name" value="MFS_trans_sf"/>
</dbReference>
<dbReference type="GO" id="GO:0030672">
    <property type="term" value="C:synaptic vesicle membrane"/>
    <property type="evidence" value="ECO:0007669"/>
    <property type="project" value="TreeGrafter"/>
</dbReference>
<feature type="transmembrane region" description="Helical" evidence="7">
    <location>
        <begin position="383"/>
        <end position="405"/>
    </location>
</feature>
<keyword evidence="4 7" id="KW-1133">Transmembrane helix</keyword>
<feature type="transmembrane region" description="Helical" evidence="7">
    <location>
        <begin position="141"/>
        <end position="162"/>
    </location>
</feature>
<dbReference type="Proteomes" id="UP001497472">
    <property type="component" value="Unassembled WGS sequence"/>
</dbReference>
<gene>
    <name evidence="8" type="ORF">LNINA_LOCUS7016</name>
</gene>
<dbReference type="PANTHER" id="PTHR23506">
    <property type="entry name" value="GH10249P"/>
    <property type="match status" value="1"/>
</dbReference>
<comment type="subcellular location">
    <subcellularLocation>
        <location evidence="1">Membrane</location>
        <topology evidence="1">Multi-pass membrane protein</topology>
    </subcellularLocation>
</comment>
<keyword evidence="9" id="KW-1185">Reference proteome</keyword>
<keyword evidence="5 7" id="KW-0472">Membrane</keyword>
<feature type="transmembrane region" description="Helical" evidence="7">
    <location>
        <begin position="174"/>
        <end position="192"/>
    </location>
</feature>
<evidence type="ECO:0000256" key="3">
    <source>
        <dbReference type="ARBA" id="ARBA00022692"/>
    </source>
</evidence>
<evidence type="ECO:0000313" key="9">
    <source>
        <dbReference type="Proteomes" id="UP001497472"/>
    </source>
</evidence>